<reference evidence="13 14" key="1">
    <citation type="submission" date="2014-07" db="EMBL/GenBank/DDBJ databases">
        <title>Methanogenic archaea and the global carbon cycle.</title>
        <authorList>
            <person name="Henriksen J.R."/>
            <person name="Luke J."/>
            <person name="Reinhart S."/>
            <person name="Benedict M.N."/>
            <person name="Youngblut N.D."/>
            <person name="Metcalf M.E."/>
            <person name="Whitaker R.J."/>
            <person name="Metcalf W.W."/>
        </authorList>
    </citation>
    <scope>NUCLEOTIDE SEQUENCE [LARGE SCALE GENOMIC DNA]</scope>
    <source>
        <strain evidence="13 14">Z-7289</strain>
    </source>
</reference>
<feature type="transmembrane region" description="Helical" evidence="12">
    <location>
        <begin position="41"/>
        <end position="58"/>
    </location>
</feature>
<accession>A0A0E3S5G8</accession>
<evidence type="ECO:0000256" key="7">
    <source>
        <dbReference type="ARBA" id="ARBA00022692"/>
    </source>
</evidence>
<keyword evidence="8 12" id="KW-1133">Transmembrane helix</keyword>
<name>A0A0E3S5G8_9EURY</name>
<comment type="pathway">
    <text evidence="2 12">Cofactor biosynthesis; adenosylcobalamin biosynthesis.</text>
</comment>
<keyword evidence="11 12" id="KW-0170">Cobalt</keyword>
<evidence type="ECO:0000256" key="1">
    <source>
        <dbReference type="ARBA" id="ARBA00004429"/>
    </source>
</evidence>
<dbReference type="KEGG" id="mls:MSLAZ_2365"/>
<dbReference type="UniPathway" id="UPA00148"/>
<dbReference type="HAMAP" id="MF_01462">
    <property type="entry name" value="CbiM"/>
    <property type="match status" value="1"/>
</dbReference>
<dbReference type="GO" id="GO:0015087">
    <property type="term" value="F:cobalt ion transmembrane transporter activity"/>
    <property type="evidence" value="ECO:0007669"/>
    <property type="project" value="UniProtKB-UniRule"/>
</dbReference>
<dbReference type="HOGENOM" id="CLU_052508_3_0_2"/>
<evidence type="ECO:0000256" key="9">
    <source>
        <dbReference type="ARBA" id="ARBA00023065"/>
    </source>
</evidence>
<dbReference type="FunFam" id="1.10.1760.20:FF:000001">
    <property type="entry name" value="Cobalt transport protein CbiM"/>
    <property type="match status" value="1"/>
</dbReference>
<sequence length="235" mass="25149">MHIMEGFLPTPWWQIWFAVSIPVIAYGIYKMDKLIKEKREILPLLAVAGAFIFVLSSLKMPSVTGSCSHPTGTGVAAIMFGPAITAVLSTIVLIYQALFLAHGGLTTLGANVLSMGIIGPVASYVIYKTGMKAKLNFYLVVFLATAFGDWATYIVTSTELALAFPAGGVLTFAGFMSSFGKFVAIFAITQVPLAIMEGAVSALLLKYVINVKSDILVEMKVIEASVVRKIRGLSA</sequence>
<comment type="subunit">
    <text evidence="12">Forms an energy-coupling factor (ECF) transporter complex composed of an ATP-binding protein (A component, CbiO), a transmembrane protein (T component, CbiQ) and 2 possible substrate-capture proteins (S components, CbiM and CbiN) of unknown stoichimetry.</text>
</comment>
<feature type="transmembrane region" description="Helical" evidence="12">
    <location>
        <begin position="108"/>
        <end position="127"/>
    </location>
</feature>
<proteinExistence type="inferred from homology"/>
<protein>
    <recommendedName>
        <fullName evidence="12">Putative cobalt transport protein CbiM</fullName>
    </recommendedName>
    <alternativeName>
        <fullName evidence="12">Energy-coupling factor transporter probable substrate-capture protein CbiM</fullName>
        <shortName evidence="12">ECF transporter S component CbiM</shortName>
    </alternativeName>
</protein>
<feature type="transmembrane region" description="Helical" evidence="12">
    <location>
        <begin position="185"/>
        <end position="209"/>
    </location>
</feature>
<dbReference type="STRING" id="1434111.MSLAZ_2365"/>
<gene>
    <name evidence="12" type="primary">cbiM</name>
    <name evidence="13" type="ORF">MSLAZ_2365</name>
</gene>
<dbReference type="Gene3D" id="1.10.1760.20">
    <property type="match status" value="1"/>
</dbReference>
<dbReference type="EMBL" id="CP009515">
    <property type="protein sequence ID" value="AKB75626.1"/>
    <property type="molecule type" value="Genomic_DNA"/>
</dbReference>
<dbReference type="Proteomes" id="UP000033072">
    <property type="component" value="Chromosome"/>
</dbReference>
<feature type="transmembrane region" description="Helical" evidence="12">
    <location>
        <begin position="160"/>
        <end position="179"/>
    </location>
</feature>
<dbReference type="OrthoDB" id="30946at2157"/>
<keyword evidence="6 12" id="KW-0169">Cobalamin biosynthesis</keyword>
<organism evidence="13 14">
    <name type="scientific">Methanosarcina lacustris Z-7289</name>
    <dbReference type="NCBI Taxonomy" id="1434111"/>
    <lineage>
        <taxon>Archaea</taxon>
        <taxon>Methanobacteriati</taxon>
        <taxon>Methanobacteriota</taxon>
        <taxon>Stenosarchaea group</taxon>
        <taxon>Methanomicrobia</taxon>
        <taxon>Methanosarcinales</taxon>
        <taxon>Methanosarcinaceae</taxon>
        <taxon>Methanosarcina</taxon>
    </lineage>
</organism>
<keyword evidence="5 12" id="KW-1003">Cell membrane</keyword>
<keyword evidence="4 12" id="KW-0813">Transport</keyword>
<keyword evidence="10 12" id="KW-0472">Membrane</keyword>
<evidence type="ECO:0000313" key="14">
    <source>
        <dbReference type="Proteomes" id="UP000033072"/>
    </source>
</evidence>
<evidence type="ECO:0000256" key="6">
    <source>
        <dbReference type="ARBA" id="ARBA00022573"/>
    </source>
</evidence>
<keyword evidence="14" id="KW-1185">Reference proteome</keyword>
<dbReference type="PATRIC" id="fig|1434111.4.peg.3153"/>
<evidence type="ECO:0000256" key="8">
    <source>
        <dbReference type="ARBA" id="ARBA00022989"/>
    </source>
</evidence>
<keyword evidence="3 12" id="KW-0171">Cobalt transport</keyword>
<dbReference type="InterPro" id="IPR002751">
    <property type="entry name" value="CbiM/NikMN"/>
</dbReference>
<evidence type="ECO:0000313" key="13">
    <source>
        <dbReference type="EMBL" id="AKB75626.1"/>
    </source>
</evidence>
<dbReference type="GO" id="GO:0009236">
    <property type="term" value="P:cobalamin biosynthetic process"/>
    <property type="evidence" value="ECO:0007669"/>
    <property type="project" value="UniProtKB-UniRule"/>
</dbReference>
<evidence type="ECO:0000256" key="10">
    <source>
        <dbReference type="ARBA" id="ARBA00023136"/>
    </source>
</evidence>
<keyword evidence="7 12" id="KW-0812">Transmembrane</keyword>
<evidence type="ECO:0000256" key="2">
    <source>
        <dbReference type="ARBA" id="ARBA00004953"/>
    </source>
</evidence>
<dbReference type="Pfam" id="PF01891">
    <property type="entry name" value="CbiM"/>
    <property type="match status" value="1"/>
</dbReference>
<dbReference type="AlphaFoldDB" id="A0A0E3S5G8"/>
<comment type="similarity">
    <text evidence="12">Belongs to the CbiM family.</text>
</comment>
<evidence type="ECO:0000256" key="4">
    <source>
        <dbReference type="ARBA" id="ARBA00022448"/>
    </source>
</evidence>
<feature type="transmembrane region" description="Helical" evidence="12">
    <location>
        <begin position="78"/>
        <end position="101"/>
    </location>
</feature>
<dbReference type="GO" id="GO:0043190">
    <property type="term" value="C:ATP-binding cassette (ABC) transporter complex"/>
    <property type="evidence" value="ECO:0007669"/>
    <property type="project" value="InterPro"/>
</dbReference>
<evidence type="ECO:0000256" key="5">
    <source>
        <dbReference type="ARBA" id="ARBA00022475"/>
    </source>
</evidence>
<evidence type="ECO:0000256" key="11">
    <source>
        <dbReference type="ARBA" id="ARBA00023285"/>
    </source>
</evidence>
<feature type="transmembrane region" description="Helical" evidence="12">
    <location>
        <begin position="12"/>
        <end position="29"/>
    </location>
</feature>
<comment type="subcellular location">
    <subcellularLocation>
        <location evidence="1">Cell inner membrane</location>
        <topology evidence="1">Multi-pass membrane protein</topology>
    </subcellularLocation>
    <subcellularLocation>
        <location evidence="12">Cell membrane</location>
        <topology evidence="12">Multi-pass membrane protein</topology>
    </subcellularLocation>
</comment>
<dbReference type="PANTHER" id="PTHR43627:SF1">
    <property type="entry name" value="COBALT TRANSPORT PROTEIN CBIM"/>
    <property type="match status" value="1"/>
</dbReference>
<dbReference type="PANTHER" id="PTHR43627">
    <property type="match status" value="1"/>
</dbReference>
<dbReference type="GeneID" id="24807193"/>
<feature type="transmembrane region" description="Helical" evidence="12">
    <location>
        <begin position="133"/>
        <end position="153"/>
    </location>
</feature>
<evidence type="ECO:0000256" key="3">
    <source>
        <dbReference type="ARBA" id="ARBA00022426"/>
    </source>
</evidence>
<dbReference type="NCBIfam" id="NF006184">
    <property type="entry name" value="PRK08319.1"/>
    <property type="match status" value="1"/>
</dbReference>
<keyword evidence="9 12" id="KW-0406">Ion transport</keyword>
<evidence type="ECO:0000256" key="12">
    <source>
        <dbReference type="HAMAP-Rule" id="MF_01462"/>
    </source>
</evidence>
<comment type="function">
    <text evidence="12">Part of the energy-coupling factor (ECF) transporter complex CbiMNOQ involved in cobalt import.</text>
</comment>
<dbReference type="InterPro" id="IPR018024">
    <property type="entry name" value="CbiM"/>
</dbReference>
<dbReference type="RefSeq" id="WP_048127277.1">
    <property type="nucleotide sequence ID" value="NZ_CP009515.1"/>
</dbReference>
<dbReference type="NCBIfam" id="TIGR00123">
    <property type="entry name" value="cbiM"/>
    <property type="match status" value="1"/>
</dbReference>